<protein>
    <submittedName>
        <fullName evidence="2">Competence protein ComFC</fullName>
    </submittedName>
</protein>
<dbReference type="InterPro" id="IPR044005">
    <property type="entry name" value="DZR_2"/>
</dbReference>
<dbReference type="KEGG" id="ttk:TST_1103"/>
<dbReference type="OrthoDB" id="9779910at2"/>
<dbReference type="RefSeq" id="WP_068549889.1">
    <property type="nucleotide sequence ID" value="NZ_AP013035.1"/>
</dbReference>
<evidence type="ECO:0000313" key="3">
    <source>
        <dbReference type="Proteomes" id="UP000063234"/>
    </source>
</evidence>
<proteinExistence type="predicted"/>
<reference evidence="3" key="1">
    <citation type="journal article" date="2018" name="Science">
        <title>A primordial and reversible TCA cycle in a facultatively chemolithoautotrophic thermophile.</title>
        <authorList>
            <person name="Nunoura T."/>
            <person name="Chikaraishi Y."/>
            <person name="Izaki R."/>
            <person name="Suwa T."/>
            <person name="Sato T."/>
            <person name="Harada T."/>
            <person name="Mori K."/>
            <person name="Kato Y."/>
            <person name="Miyazaki M."/>
            <person name="Shimamura S."/>
            <person name="Yanagawa K."/>
            <person name="Shuto A."/>
            <person name="Ohkouchi N."/>
            <person name="Fujita N."/>
            <person name="Takaki Y."/>
            <person name="Atomi H."/>
            <person name="Takai K."/>
        </authorList>
    </citation>
    <scope>NUCLEOTIDE SEQUENCE [LARGE SCALE GENOMIC DNA]</scope>
    <source>
        <strain evidence="3">DSM 17441 / JCM 13301 / NBRC 103674 / ABI70S6</strain>
    </source>
</reference>
<name>A0A0S3QU81_THET7</name>
<dbReference type="InterPro" id="IPR029057">
    <property type="entry name" value="PRTase-like"/>
</dbReference>
<feature type="domain" description="Double zinc ribbon" evidence="1">
    <location>
        <begin position="8"/>
        <end position="60"/>
    </location>
</feature>
<dbReference type="STRING" id="1298851.TST_1103"/>
<dbReference type="Proteomes" id="UP000063234">
    <property type="component" value="Chromosome"/>
</dbReference>
<dbReference type="PANTHER" id="PTHR47505:SF1">
    <property type="entry name" value="DNA UTILIZATION PROTEIN YHGH"/>
    <property type="match status" value="1"/>
</dbReference>
<accession>A0A0S3QU81</accession>
<sequence>MVGLEKWLDILFPNYCVSCSQFSTDVLCSFCQRAIKPLDGFCLKCGKPLKSGCFYGCGNCIDKNLLFDKFISLYSFSTVQRIVHNFKFVGSLKAKRALERLLIKGISEHKEMSKWLSGFQYVIPIPMSWQRRFIREFNHAKLIAEILAEELDMEVLKNVLLRARHTPRQALLGRRERLKNIRGAFKLKKKVPERVVVVDDVATTMATVLEAAKVLKENGAKEVSVLVFARA</sequence>
<evidence type="ECO:0000313" key="2">
    <source>
        <dbReference type="EMBL" id="BAT71897.1"/>
    </source>
</evidence>
<dbReference type="AlphaFoldDB" id="A0A0S3QU81"/>
<dbReference type="SUPFAM" id="SSF53271">
    <property type="entry name" value="PRTase-like"/>
    <property type="match status" value="1"/>
</dbReference>
<evidence type="ECO:0000259" key="1">
    <source>
        <dbReference type="Pfam" id="PF18912"/>
    </source>
</evidence>
<keyword evidence="3" id="KW-1185">Reference proteome</keyword>
<dbReference type="InterPro" id="IPR051910">
    <property type="entry name" value="ComF/GntX_DNA_util-trans"/>
</dbReference>
<dbReference type="EMBL" id="AP013035">
    <property type="protein sequence ID" value="BAT71897.1"/>
    <property type="molecule type" value="Genomic_DNA"/>
</dbReference>
<organism evidence="2 3">
    <name type="scientific">Thermosulfidibacter takaii (strain DSM 17441 / JCM 13301 / NBRC 103674 / ABI70S6)</name>
    <dbReference type="NCBI Taxonomy" id="1298851"/>
    <lineage>
        <taxon>Bacteria</taxon>
        <taxon>Pseudomonadati</taxon>
        <taxon>Thermosulfidibacterota</taxon>
        <taxon>Thermosulfidibacteria</taxon>
        <taxon>Thermosulfidibacterales</taxon>
        <taxon>Thermosulfidibacteraceae</taxon>
    </lineage>
</organism>
<dbReference type="Pfam" id="PF18912">
    <property type="entry name" value="DZR_2"/>
    <property type="match status" value="1"/>
</dbReference>
<gene>
    <name evidence="2" type="primary">comFC</name>
    <name evidence="2" type="ORF">TST_1103</name>
</gene>
<dbReference type="Gene3D" id="3.40.50.2020">
    <property type="match status" value="1"/>
</dbReference>
<dbReference type="PANTHER" id="PTHR47505">
    <property type="entry name" value="DNA UTILIZATION PROTEIN YHGH"/>
    <property type="match status" value="1"/>
</dbReference>